<evidence type="ECO:0000313" key="8">
    <source>
        <dbReference type="Proteomes" id="UP001210770"/>
    </source>
</evidence>
<dbReference type="InterPro" id="IPR001851">
    <property type="entry name" value="ABC_transp_permease"/>
</dbReference>
<organism evidence="7 8">
    <name type="scientific">Sulfitobacter faviae</name>
    <dbReference type="NCBI Taxonomy" id="1775881"/>
    <lineage>
        <taxon>Bacteria</taxon>
        <taxon>Pseudomonadati</taxon>
        <taxon>Pseudomonadota</taxon>
        <taxon>Alphaproteobacteria</taxon>
        <taxon>Rhodobacterales</taxon>
        <taxon>Roseobacteraceae</taxon>
        <taxon>Sulfitobacter</taxon>
    </lineage>
</organism>
<dbReference type="GO" id="GO:0005886">
    <property type="term" value="C:plasma membrane"/>
    <property type="evidence" value="ECO:0007669"/>
    <property type="project" value="UniProtKB-SubCell"/>
</dbReference>
<evidence type="ECO:0000256" key="1">
    <source>
        <dbReference type="ARBA" id="ARBA00004651"/>
    </source>
</evidence>
<keyword evidence="2" id="KW-1003">Cell membrane</keyword>
<dbReference type="Pfam" id="PF02653">
    <property type="entry name" value="BPD_transp_2"/>
    <property type="match status" value="1"/>
</dbReference>
<feature type="transmembrane region" description="Helical" evidence="6">
    <location>
        <begin position="53"/>
        <end position="75"/>
    </location>
</feature>
<reference evidence="7" key="1">
    <citation type="submission" date="2023-01" db="EMBL/GenBank/DDBJ databases">
        <title>Comparative genomic analysis of cold water coral derived Sulfitobacter faviae: insights into their metabolism and habitat adaptation.</title>
        <authorList>
            <person name="Guo Y."/>
            <person name="Lin S."/>
            <person name="Huang Z."/>
            <person name="Tang K."/>
            <person name="Wang X."/>
        </authorList>
    </citation>
    <scope>NUCLEOTIDE SEQUENCE</scope>
    <source>
        <strain evidence="7">SCSIO W_1865</strain>
    </source>
</reference>
<comment type="subcellular location">
    <subcellularLocation>
        <location evidence="1">Cell membrane</location>
        <topology evidence="1">Multi-pass membrane protein</topology>
    </subcellularLocation>
</comment>
<accession>A0AAX3LR52</accession>
<feature type="transmembrane region" description="Helical" evidence="6">
    <location>
        <begin position="249"/>
        <end position="270"/>
    </location>
</feature>
<name>A0AAX3LR52_9RHOB</name>
<dbReference type="AlphaFoldDB" id="A0AAX3LR52"/>
<feature type="transmembrane region" description="Helical" evidence="6">
    <location>
        <begin position="140"/>
        <end position="160"/>
    </location>
</feature>
<dbReference type="RefSeq" id="WP_271689359.1">
    <property type="nucleotide sequence ID" value="NZ_CP116423.1"/>
</dbReference>
<evidence type="ECO:0000313" key="7">
    <source>
        <dbReference type="EMBL" id="WCE71192.1"/>
    </source>
</evidence>
<evidence type="ECO:0000256" key="4">
    <source>
        <dbReference type="ARBA" id="ARBA00022989"/>
    </source>
</evidence>
<dbReference type="Proteomes" id="UP001210770">
    <property type="component" value="Chromosome"/>
</dbReference>
<dbReference type="PANTHER" id="PTHR47089:SF1">
    <property type="entry name" value="GUANOSINE ABC TRANSPORTER PERMEASE PROTEIN NUPP"/>
    <property type="match status" value="1"/>
</dbReference>
<feature type="transmembrane region" description="Helical" evidence="6">
    <location>
        <begin position="110"/>
        <end position="128"/>
    </location>
</feature>
<dbReference type="PANTHER" id="PTHR47089">
    <property type="entry name" value="ABC TRANSPORTER, PERMEASE PROTEIN"/>
    <property type="match status" value="1"/>
</dbReference>
<evidence type="ECO:0000256" key="2">
    <source>
        <dbReference type="ARBA" id="ARBA00022475"/>
    </source>
</evidence>
<dbReference type="CDD" id="cd06580">
    <property type="entry name" value="TM_PBP1_transp_TpRbsC_like"/>
    <property type="match status" value="1"/>
</dbReference>
<feature type="transmembrane region" description="Helical" evidence="6">
    <location>
        <begin position="12"/>
        <end position="33"/>
    </location>
</feature>
<evidence type="ECO:0000256" key="5">
    <source>
        <dbReference type="ARBA" id="ARBA00023136"/>
    </source>
</evidence>
<evidence type="ECO:0000256" key="6">
    <source>
        <dbReference type="SAM" id="Phobius"/>
    </source>
</evidence>
<keyword evidence="4 6" id="KW-1133">Transmembrane helix</keyword>
<protein>
    <submittedName>
        <fullName evidence="7">ABC transporter permease</fullName>
    </submittedName>
</protein>
<sequence>MDVMPKWAEVILVPLISLLLAAVLSALVILSIGEDPVAAVNLMVKGALGSTYGWGYTLYYATNFIFTGLAVAVAFHARLFNIGGEGQAMLGGLGVALAALYIPWPHWTLALIGCGVMAGLLGAIWAAIPGWLQAKRGSHVVITTIMFNFIAAALLNYVLVNVMRPPGSMDPASARFPEAVHLPTLHELLAPLGIAFSKSAPANVSLLVAVGACVAIWMLIWRTRLGYEIRAYGHSQPAAKYAGISPVRITMITMIISGALAGLMAINNVMGESERLVLNATEGAGFIGIAVALMGRSHPVGVFFAALLFGFLYQGGAELALWTSIPRELIVVIQALVILFTGALDNMVRMPLERLFLMFRRPGPPKPGPRSAQSESAE</sequence>
<dbReference type="GO" id="GO:0022857">
    <property type="term" value="F:transmembrane transporter activity"/>
    <property type="evidence" value="ECO:0007669"/>
    <property type="project" value="InterPro"/>
</dbReference>
<keyword evidence="3 6" id="KW-0812">Transmembrane</keyword>
<feature type="transmembrane region" description="Helical" evidence="6">
    <location>
        <begin position="329"/>
        <end position="348"/>
    </location>
</feature>
<evidence type="ECO:0000256" key="3">
    <source>
        <dbReference type="ARBA" id="ARBA00022692"/>
    </source>
</evidence>
<proteinExistence type="predicted"/>
<feature type="transmembrane region" description="Helical" evidence="6">
    <location>
        <begin position="87"/>
        <end position="104"/>
    </location>
</feature>
<dbReference type="EMBL" id="CP116423">
    <property type="protein sequence ID" value="WCE71192.1"/>
    <property type="molecule type" value="Genomic_DNA"/>
</dbReference>
<feature type="transmembrane region" description="Helical" evidence="6">
    <location>
        <begin position="200"/>
        <end position="220"/>
    </location>
</feature>
<gene>
    <name evidence="7" type="ORF">PL336_04910</name>
</gene>
<feature type="transmembrane region" description="Helical" evidence="6">
    <location>
        <begin position="302"/>
        <end position="323"/>
    </location>
</feature>
<keyword evidence="5 6" id="KW-0472">Membrane</keyword>